<dbReference type="Pfam" id="PF04909">
    <property type="entry name" value="Amidohydro_2"/>
    <property type="match status" value="1"/>
</dbReference>
<dbReference type="AlphaFoldDB" id="A0A9X3S3M3"/>
<dbReference type="GO" id="GO:0016787">
    <property type="term" value="F:hydrolase activity"/>
    <property type="evidence" value="ECO:0007669"/>
    <property type="project" value="InterPro"/>
</dbReference>
<evidence type="ECO:0000259" key="1">
    <source>
        <dbReference type="Pfam" id="PF04909"/>
    </source>
</evidence>
<reference evidence="2" key="1">
    <citation type="submission" date="2022-10" db="EMBL/GenBank/DDBJ databases">
        <title>The WGS of Solirubrobacter ginsenosidimutans DSM 21036.</title>
        <authorList>
            <person name="Jiang Z."/>
        </authorList>
    </citation>
    <scope>NUCLEOTIDE SEQUENCE</scope>
    <source>
        <strain evidence="2">DSM 21036</strain>
    </source>
</reference>
<comment type="caution">
    <text evidence="2">The sequence shown here is derived from an EMBL/GenBank/DDBJ whole genome shotgun (WGS) entry which is preliminary data.</text>
</comment>
<name>A0A9X3S3M3_9ACTN</name>
<dbReference type="Proteomes" id="UP001149140">
    <property type="component" value="Unassembled WGS sequence"/>
</dbReference>
<accession>A0A9X3S3M3</accession>
<keyword evidence="3" id="KW-1185">Reference proteome</keyword>
<dbReference type="EMBL" id="JAPDOD010000003">
    <property type="protein sequence ID" value="MDA0159658.1"/>
    <property type="molecule type" value="Genomic_DNA"/>
</dbReference>
<organism evidence="2 3">
    <name type="scientific">Solirubrobacter ginsenosidimutans</name>
    <dbReference type="NCBI Taxonomy" id="490573"/>
    <lineage>
        <taxon>Bacteria</taxon>
        <taxon>Bacillati</taxon>
        <taxon>Actinomycetota</taxon>
        <taxon>Thermoleophilia</taxon>
        <taxon>Solirubrobacterales</taxon>
        <taxon>Solirubrobacteraceae</taxon>
        <taxon>Solirubrobacter</taxon>
    </lineage>
</organism>
<feature type="domain" description="Amidohydrolase-related" evidence="1">
    <location>
        <begin position="5"/>
        <end position="239"/>
    </location>
</feature>
<dbReference type="RefSeq" id="WP_270038420.1">
    <property type="nucleotide sequence ID" value="NZ_JAPDOD010000003.1"/>
</dbReference>
<evidence type="ECO:0000313" key="2">
    <source>
        <dbReference type="EMBL" id="MDA0159658.1"/>
    </source>
</evidence>
<sequence>MPIFDAHFHVIDPRFPLVPNQGFLPEAFTVTDYLERVAGLEVVGGALVSGSFQAYDQTYLLDALARLGSGFVGVANVPTDISDGEVLTLAEAGVRAYRVNLVRGGDVSQVALAPRLFELAGWHLEVYLDARDLPELAPRLKVAPRLVIDHLGMSQAGLPALLELVKAGAYVKASGFGRIDVDAYSALRAIAIINPAAVVFGSDLPGTRARRPFETPDIDLVGEAAGPRALYENALALYR</sequence>
<proteinExistence type="predicted"/>
<protein>
    <submittedName>
        <fullName evidence="2">Amidohydrolase family protein</fullName>
    </submittedName>
</protein>
<evidence type="ECO:0000313" key="3">
    <source>
        <dbReference type="Proteomes" id="UP001149140"/>
    </source>
</evidence>
<dbReference type="InterPro" id="IPR006680">
    <property type="entry name" value="Amidohydro-rel"/>
</dbReference>
<dbReference type="Gene3D" id="3.20.20.140">
    <property type="entry name" value="Metal-dependent hydrolases"/>
    <property type="match status" value="1"/>
</dbReference>
<gene>
    <name evidence="2" type="ORF">OM076_05245</name>
</gene>
<dbReference type="PANTHER" id="PTHR35563:SF2">
    <property type="entry name" value="BARREL METAL-DEPENDENT HYDROLASE, PUTATIVE (AFU_ORTHOLOGUE AFUA_1G16240)-RELATED"/>
    <property type="match status" value="1"/>
</dbReference>
<dbReference type="PANTHER" id="PTHR35563">
    <property type="entry name" value="BARREL METAL-DEPENDENT HYDROLASE, PUTATIVE (AFU_ORTHOLOGUE AFUA_1G16240)-RELATED"/>
    <property type="match status" value="1"/>
</dbReference>
<dbReference type="InterPro" id="IPR052358">
    <property type="entry name" value="Aro_Compnd_Degr_Hydrolases"/>
</dbReference>
<dbReference type="SUPFAM" id="SSF51556">
    <property type="entry name" value="Metallo-dependent hydrolases"/>
    <property type="match status" value="1"/>
</dbReference>
<dbReference type="InterPro" id="IPR032466">
    <property type="entry name" value="Metal_Hydrolase"/>
</dbReference>